<dbReference type="PROSITE" id="PS00973">
    <property type="entry name" value="USP_2"/>
    <property type="match status" value="1"/>
</dbReference>
<feature type="compositionally biased region" description="Basic and acidic residues" evidence="7">
    <location>
        <begin position="274"/>
        <end position="284"/>
    </location>
</feature>
<dbReference type="GO" id="GO:0005634">
    <property type="term" value="C:nucleus"/>
    <property type="evidence" value="ECO:0007669"/>
    <property type="project" value="TreeGrafter"/>
</dbReference>
<dbReference type="InterPro" id="IPR038765">
    <property type="entry name" value="Papain-like_cys_pep_sf"/>
</dbReference>
<feature type="compositionally biased region" description="Low complexity" evidence="7">
    <location>
        <begin position="237"/>
        <end position="270"/>
    </location>
</feature>
<dbReference type="GO" id="GO:0016579">
    <property type="term" value="P:protein deubiquitination"/>
    <property type="evidence" value="ECO:0007669"/>
    <property type="project" value="InterPro"/>
</dbReference>
<organism evidence="9 10">
    <name type="scientific">Zygosaccharomyces bailii (strain CLIB 213 / ATCC 58445 / CBS 680 / BCRC 21525 / NBRC 1098 / NCYC 1416 / NRRL Y-2227)</name>
    <dbReference type="NCBI Taxonomy" id="1333698"/>
    <lineage>
        <taxon>Eukaryota</taxon>
        <taxon>Fungi</taxon>
        <taxon>Dikarya</taxon>
        <taxon>Ascomycota</taxon>
        <taxon>Saccharomycotina</taxon>
        <taxon>Saccharomycetes</taxon>
        <taxon>Saccharomycetales</taxon>
        <taxon>Saccharomycetaceae</taxon>
        <taxon>Zygosaccharomyces</taxon>
    </lineage>
</organism>
<dbReference type="Proteomes" id="UP000019375">
    <property type="component" value="Unassembled WGS sequence"/>
</dbReference>
<feature type="region of interest" description="Disordered" evidence="7">
    <location>
        <begin position="163"/>
        <end position="323"/>
    </location>
</feature>
<dbReference type="AlphaFoldDB" id="A0A8J2X9F5"/>
<dbReference type="Gene3D" id="3.90.70.10">
    <property type="entry name" value="Cysteine proteinases"/>
    <property type="match status" value="2"/>
</dbReference>
<dbReference type="EMBL" id="HG316461">
    <property type="protein sequence ID" value="CDF90762.1"/>
    <property type="molecule type" value="Genomic_DNA"/>
</dbReference>
<feature type="compositionally biased region" description="Polar residues" evidence="7">
    <location>
        <begin position="18"/>
        <end position="33"/>
    </location>
</feature>
<name>A0A8J2X9F5_ZYGB2</name>
<feature type="compositionally biased region" description="Basic residues" evidence="7">
    <location>
        <begin position="403"/>
        <end position="412"/>
    </location>
</feature>
<feature type="region of interest" description="Disordered" evidence="7">
    <location>
        <begin position="393"/>
        <end position="422"/>
    </location>
</feature>
<dbReference type="InterPro" id="IPR028889">
    <property type="entry name" value="USP"/>
</dbReference>
<dbReference type="PROSITE" id="PS00972">
    <property type="entry name" value="USP_1"/>
    <property type="match status" value="1"/>
</dbReference>
<feature type="domain" description="USP" evidence="8">
    <location>
        <begin position="126"/>
        <end position="716"/>
    </location>
</feature>
<evidence type="ECO:0000256" key="7">
    <source>
        <dbReference type="SAM" id="MobiDB-lite"/>
    </source>
</evidence>
<dbReference type="GO" id="GO:0005829">
    <property type="term" value="C:cytosol"/>
    <property type="evidence" value="ECO:0007669"/>
    <property type="project" value="TreeGrafter"/>
</dbReference>
<dbReference type="FunFam" id="3.90.70.10:FF:000131">
    <property type="entry name" value="Ubiquitin carboxyl-terminal hydrolase"/>
    <property type="match status" value="1"/>
</dbReference>
<dbReference type="EC" id="3.4.19.12" evidence="6"/>
<feature type="compositionally biased region" description="Basic and acidic residues" evidence="7">
    <location>
        <begin position="54"/>
        <end position="64"/>
    </location>
</feature>
<feature type="compositionally biased region" description="Polar residues" evidence="7">
    <location>
        <begin position="301"/>
        <end position="316"/>
    </location>
</feature>
<keyword evidence="3 6" id="KW-0645">Protease</keyword>
<evidence type="ECO:0000256" key="5">
    <source>
        <dbReference type="ARBA" id="ARBA00022807"/>
    </source>
</evidence>
<evidence type="ECO:0000256" key="2">
    <source>
        <dbReference type="ARBA" id="ARBA00009085"/>
    </source>
</evidence>
<feature type="compositionally biased region" description="Basic and acidic residues" evidence="7">
    <location>
        <begin position="163"/>
        <end position="174"/>
    </location>
</feature>
<evidence type="ECO:0000256" key="6">
    <source>
        <dbReference type="RuleBase" id="RU366025"/>
    </source>
</evidence>
<dbReference type="InterPro" id="IPR018200">
    <property type="entry name" value="USP_CS"/>
</dbReference>
<dbReference type="PANTHER" id="PTHR24006">
    <property type="entry name" value="UBIQUITIN CARBOXYL-TERMINAL HYDROLASE"/>
    <property type="match status" value="1"/>
</dbReference>
<comment type="similarity">
    <text evidence="2 6">Belongs to the peptidase C19 family.</text>
</comment>
<dbReference type="PANTHER" id="PTHR24006:SF733">
    <property type="entry name" value="RE52890P"/>
    <property type="match status" value="1"/>
</dbReference>
<keyword evidence="4 6" id="KW-0378">Hydrolase</keyword>
<keyword evidence="5 6" id="KW-0788">Thiol protease</keyword>
<sequence length="816" mass="92111">MLKRWLSVKKKPKDETEQPPQTSDGLSLYQTPYHTPRMSPELISKPLPKPTPIKTKERSRESSRHSSQFHLPIGDKQVSVETHSGNETLPSMLSTSIDTVMDMDSPILFTTCTEDMPYGDGSNKVFGFENFGNTCYCNSVLQCLYNLTDFRVQILQYPKRIPEGRRKRKTEMPGKKPRFFNESSFDSKDHHNHHQPQHLKRNNEIASNSGNSNNHSTSASETTPASNSGGIEKNENVNENGSSHNTNNNYKTNNNDSHTTNNSSNSNDKSTQLDNEHNGSREKNLQSLPKGLPGGLEKQLGPSNTLKGGDNTNPFTNLPFPKQDVSQPVHSALITSGPFNEKIHENTQKVIVGRINANSSQGADLLYTGNYKTVTSDQDLRVAPGEGEHLSSPIISQNGKKNQQQHHHHTQHNNHYSTEQRKKSALIKGPVLNVDYVLHESGEANLYTGLKDIFESVTENLSLTGVVSPIKFVDILKKENVLFNTMMHQDAHEFLNFLLNELSDYLEKDMQSRNQEYGYNFVKYLFQGTLTNRVKCFTCDNITSRDEPFLDFPIEVNEDGDTDVQALLRNFEQREMLSGSNKFYCNECCGLQEAERRVGLKQLPHTLALHLKRFKYSEAKNSNIKLFNKVYYPLNLSVCTTFSDSVSKSYELSGIVVHMGGGPQHGHYVSLCKNDNFGWLLFDDETVESVSESTVLNFVGDATTLTTAYVLFYRESPANRNAGIANDIHVKRNHEENIEKLLKYDEWIRTTSMKAPNMSENNTVEEATAKEPPVTPPVIPKVERKASNSSIKLTRPRSKLFNFMKSEKTLKKVDTD</sequence>
<evidence type="ECO:0000256" key="4">
    <source>
        <dbReference type="ARBA" id="ARBA00022801"/>
    </source>
</evidence>
<dbReference type="SUPFAM" id="SSF54001">
    <property type="entry name" value="Cysteine proteinases"/>
    <property type="match status" value="1"/>
</dbReference>
<protein>
    <recommendedName>
        <fullName evidence="6">Ubiquitin carboxyl-terminal hydrolase</fullName>
        <ecNumber evidence="6">3.4.19.12</ecNumber>
    </recommendedName>
</protein>
<evidence type="ECO:0000256" key="3">
    <source>
        <dbReference type="ARBA" id="ARBA00022670"/>
    </source>
</evidence>
<dbReference type="GO" id="GO:0004843">
    <property type="term" value="F:cysteine-type deubiquitinase activity"/>
    <property type="evidence" value="ECO:0007669"/>
    <property type="project" value="UniProtKB-UniRule"/>
</dbReference>
<comment type="catalytic activity">
    <reaction evidence="1 6">
        <text>Thiol-dependent hydrolysis of ester, thioester, amide, peptide and isopeptide bonds formed by the C-terminal Gly of ubiquitin (a 76-residue protein attached to proteins as an intracellular targeting signal).</text>
        <dbReference type="EC" id="3.4.19.12"/>
    </reaction>
</comment>
<feature type="compositionally biased region" description="Basic residues" evidence="7">
    <location>
        <begin position="190"/>
        <end position="200"/>
    </location>
</feature>
<reference evidence="10" key="1">
    <citation type="journal article" date="2013" name="Genome Announc.">
        <title>Genome sequence of the food spoilage yeast Zygosaccharomyces bailii CLIB 213(T).</title>
        <authorList>
            <person name="Galeote V."/>
            <person name="Bigey F."/>
            <person name="Devillers H."/>
            <person name="Neuveglise C."/>
            <person name="Dequin S."/>
        </authorList>
    </citation>
    <scope>NUCLEOTIDE SEQUENCE [LARGE SCALE GENOMIC DNA]</scope>
    <source>
        <strain evidence="10">CLIB 213 / ATCC 58445 / CBS 680 / CCRC 21525 / NBRC 1098 / NCYC 1416 / NRRL Y-2227</strain>
    </source>
</reference>
<dbReference type="PROSITE" id="PS50235">
    <property type="entry name" value="USP_3"/>
    <property type="match status" value="1"/>
</dbReference>
<gene>
    <name evidence="9" type="ORF">BN860_02432g</name>
</gene>
<feature type="compositionally biased region" description="Basic residues" evidence="7">
    <location>
        <begin position="1"/>
        <end position="11"/>
    </location>
</feature>
<feature type="compositionally biased region" description="Low complexity" evidence="7">
    <location>
        <begin position="207"/>
        <end position="220"/>
    </location>
</feature>
<evidence type="ECO:0000259" key="8">
    <source>
        <dbReference type="PROSITE" id="PS50235"/>
    </source>
</evidence>
<proteinExistence type="inferred from homology"/>
<feature type="region of interest" description="Disordered" evidence="7">
    <location>
        <begin position="1"/>
        <end position="77"/>
    </location>
</feature>
<accession>A0A8J2X9F5</accession>
<evidence type="ECO:0000313" key="9">
    <source>
        <dbReference type="EMBL" id="CDF90762.1"/>
    </source>
</evidence>
<keyword evidence="6" id="KW-0833">Ubl conjugation pathway</keyword>
<feature type="region of interest" description="Disordered" evidence="7">
    <location>
        <begin position="761"/>
        <end position="791"/>
    </location>
</feature>
<dbReference type="InterPro" id="IPR050164">
    <property type="entry name" value="Peptidase_C19"/>
</dbReference>
<dbReference type="InterPro" id="IPR001394">
    <property type="entry name" value="Peptidase_C19_UCH"/>
</dbReference>
<evidence type="ECO:0000256" key="1">
    <source>
        <dbReference type="ARBA" id="ARBA00000707"/>
    </source>
</evidence>
<keyword evidence="10" id="KW-1185">Reference proteome</keyword>
<evidence type="ECO:0000313" key="10">
    <source>
        <dbReference type="Proteomes" id="UP000019375"/>
    </source>
</evidence>
<dbReference type="OrthoDB" id="27652at2759"/>
<dbReference type="GO" id="GO:0006508">
    <property type="term" value="P:proteolysis"/>
    <property type="evidence" value="ECO:0007669"/>
    <property type="project" value="UniProtKB-KW"/>
</dbReference>
<dbReference type="Pfam" id="PF00443">
    <property type="entry name" value="UCH"/>
    <property type="match status" value="2"/>
</dbReference>